<dbReference type="PANTHER" id="PTHR31860:SF3">
    <property type="entry name" value="PROTEIN, PUTATIVE (DUF639)-RELATED"/>
    <property type="match status" value="1"/>
</dbReference>
<name>A0A7I8KGV2_SPIIN</name>
<gene>
    <name evidence="3" type="ORF">SI8410_05007606</name>
</gene>
<dbReference type="PANTHER" id="PTHR31860">
    <property type="entry name" value="HEAT-INDUCIBLE TRANSCRIPTION REPRESSOR (DUF639)-RELATED"/>
    <property type="match status" value="1"/>
</dbReference>
<evidence type="ECO:0000256" key="1">
    <source>
        <dbReference type="SAM" id="MobiDB-lite"/>
    </source>
</evidence>
<accession>A0A7I8KGV2</accession>
<feature type="region of interest" description="Disordered" evidence="1">
    <location>
        <begin position="1"/>
        <end position="28"/>
    </location>
</feature>
<sequence>MQLQYSLLRSIPSSSPGPSTSFPLPPLRSLPRFTSTSGARPPARSHASVVCWSLGDRWNLQNIDSDAVQERLTSWFLKARTVITEVAGPLVNSGPGIRSDPPADLENVGIDEVVMPVPEMTVNWKTPNGVLSLEAAVSIEQFSRMIGQTGGKMQKIFEAQAPVSIRSDARSFLEYCCFRYLSRDNSHIHPCLKESAFQRLIFITMLAWEKPYCEDNHHNYQLESSSLKGKCVGLDAFVRIAPAVAGVADTSTVHHLFKALVGDGKGISLSLWMTYISELSKVHEGRKSYETHPNVQPPDEEVLCIGSSRKRPVLKWEENIAWPGDLTLTDRALYFERVGMGGPKEPIRLDLSKQGSRVKKTKVGPLGSKLFDSAISVSSGSGSETWVLEFVDFGGEMRRDVWHAFISEIISVYEFIREFGPQSGDPSVRQVYGAHKGKSRAIKSVANSIARLQCLQFIRKLSEDPAKLVQFSYLRSVPFGDVVLQTLAVNFWGGPLITKYRQTDRDQARKALLSEGIVSFGVNVFDIDGSAYLHNWMRSPSWALNPSVLFWKNTSVRQGIILSKNLVVADLNTVERAALTCREKSQIVDQIRATIDAAMIKGIPSNIDLFKELMFPFVVMANNFEKLRRWEDPYLTVSFLAFTYTVIFRNLLAYVLPVTFIIMAAAMLLLKGLKEQGRLGRSFGKVTIRDQPPSNTIQKIVALKEAMADLEDQLQRLNVTLLKFRTILLAGQPQTTTEVALVLLCAATALLLVPFRYILSFIILDLFTRELEFRRETVTKFRALLKERWAAVHAPPVVILPYETAPPSSPRDSLPKKKSEEKKVSNNP</sequence>
<keyword evidence="4" id="KW-1185">Reference proteome</keyword>
<feature type="compositionally biased region" description="Basic and acidic residues" evidence="1">
    <location>
        <begin position="813"/>
        <end position="828"/>
    </location>
</feature>
<feature type="compositionally biased region" description="Low complexity" evidence="1">
    <location>
        <begin position="1"/>
        <end position="22"/>
    </location>
</feature>
<dbReference type="EMBL" id="LR746268">
    <property type="protein sequence ID" value="CAA7396943.1"/>
    <property type="molecule type" value="Genomic_DNA"/>
</dbReference>
<dbReference type="Pfam" id="PF04842">
    <property type="entry name" value="DUF639"/>
    <property type="match status" value="1"/>
</dbReference>
<protein>
    <submittedName>
        <fullName evidence="3">Uncharacterized protein</fullName>
    </submittedName>
</protein>
<reference evidence="3" key="1">
    <citation type="submission" date="2020-02" db="EMBL/GenBank/DDBJ databases">
        <authorList>
            <person name="Scholz U."/>
            <person name="Mascher M."/>
            <person name="Fiebig A."/>
        </authorList>
    </citation>
    <scope>NUCLEOTIDE SEQUENCE</scope>
</reference>
<feature type="region of interest" description="Disordered" evidence="1">
    <location>
        <begin position="802"/>
        <end position="828"/>
    </location>
</feature>
<dbReference type="Proteomes" id="UP000663760">
    <property type="component" value="Chromosome 5"/>
</dbReference>
<feature type="transmembrane region" description="Helical" evidence="2">
    <location>
        <begin position="739"/>
        <end position="764"/>
    </location>
</feature>
<dbReference type="AlphaFoldDB" id="A0A7I8KGV2"/>
<proteinExistence type="predicted"/>
<keyword evidence="2" id="KW-0812">Transmembrane</keyword>
<evidence type="ECO:0000313" key="3">
    <source>
        <dbReference type="EMBL" id="CAA7396943.1"/>
    </source>
</evidence>
<organism evidence="3 4">
    <name type="scientific">Spirodela intermedia</name>
    <name type="common">Intermediate duckweed</name>
    <dbReference type="NCBI Taxonomy" id="51605"/>
    <lineage>
        <taxon>Eukaryota</taxon>
        <taxon>Viridiplantae</taxon>
        <taxon>Streptophyta</taxon>
        <taxon>Embryophyta</taxon>
        <taxon>Tracheophyta</taxon>
        <taxon>Spermatophyta</taxon>
        <taxon>Magnoliopsida</taxon>
        <taxon>Liliopsida</taxon>
        <taxon>Araceae</taxon>
        <taxon>Lemnoideae</taxon>
        <taxon>Spirodela</taxon>
    </lineage>
</organism>
<feature type="transmembrane region" description="Helical" evidence="2">
    <location>
        <begin position="651"/>
        <end position="670"/>
    </location>
</feature>
<evidence type="ECO:0000313" key="4">
    <source>
        <dbReference type="Proteomes" id="UP000663760"/>
    </source>
</evidence>
<keyword evidence="2" id="KW-0472">Membrane</keyword>
<dbReference type="OrthoDB" id="634852at2759"/>
<dbReference type="InterPro" id="IPR006927">
    <property type="entry name" value="DUF639"/>
</dbReference>
<keyword evidence="2" id="KW-1133">Transmembrane helix</keyword>
<evidence type="ECO:0000256" key="2">
    <source>
        <dbReference type="SAM" id="Phobius"/>
    </source>
</evidence>